<dbReference type="Pfam" id="PF07508">
    <property type="entry name" value="Recombinase"/>
    <property type="match status" value="1"/>
</dbReference>
<evidence type="ECO:0000256" key="1">
    <source>
        <dbReference type="SAM" id="MobiDB-lite"/>
    </source>
</evidence>
<sequence length="108" mass="12571">MHPPQSVLNSTIGDILSNEKYAGDPVYGRTTGAEYPAMERIRNNLDEVQRSENHHPPLIEKATFDLVQEMKKMRSNIELDEHGNRVRKSTHYSMKRSRHKAIEQTKER</sequence>
<dbReference type="Proteomes" id="UP000233256">
    <property type="component" value="Unassembled WGS sequence"/>
</dbReference>
<gene>
    <name evidence="3" type="ORF">CVV64_20670</name>
</gene>
<dbReference type="GO" id="GO:0003677">
    <property type="term" value="F:DNA binding"/>
    <property type="evidence" value="ECO:0007669"/>
    <property type="project" value="InterPro"/>
</dbReference>
<reference evidence="3 4" key="1">
    <citation type="journal article" date="2017" name="ISME J.">
        <title>Potential for microbial H2 and metal transformations associated with novel bacteria and archaea in deep terrestrial subsurface sediments.</title>
        <authorList>
            <person name="Hernsdorf A.W."/>
            <person name="Amano Y."/>
            <person name="Miyakawa K."/>
            <person name="Ise K."/>
            <person name="Suzuki Y."/>
            <person name="Anantharaman K."/>
            <person name="Probst A."/>
            <person name="Burstein D."/>
            <person name="Thomas B.C."/>
            <person name="Banfield J.F."/>
        </authorList>
    </citation>
    <scope>NUCLEOTIDE SEQUENCE [LARGE SCALE GENOMIC DNA]</scope>
    <source>
        <strain evidence="3">HGW-Wallbacteria-1</strain>
    </source>
</reference>
<dbReference type="InterPro" id="IPR011109">
    <property type="entry name" value="DNA_bind_recombinase_dom"/>
</dbReference>
<feature type="domain" description="Recombinase" evidence="2">
    <location>
        <begin position="10"/>
        <end position="72"/>
    </location>
</feature>
<accession>A0A2N1PI56</accession>
<organism evidence="3 4">
    <name type="scientific">Candidatus Wallbacteria bacterium HGW-Wallbacteria-1</name>
    <dbReference type="NCBI Taxonomy" id="2013854"/>
    <lineage>
        <taxon>Bacteria</taxon>
        <taxon>Candidatus Walliibacteriota</taxon>
    </lineage>
</organism>
<evidence type="ECO:0000313" key="4">
    <source>
        <dbReference type="Proteomes" id="UP000233256"/>
    </source>
</evidence>
<dbReference type="EMBL" id="PGXC01000076">
    <property type="protein sequence ID" value="PKK87992.1"/>
    <property type="molecule type" value="Genomic_DNA"/>
</dbReference>
<name>A0A2N1PI56_9BACT</name>
<feature type="compositionally biased region" description="Basic and acidic residues" evidence="1">
    <location>
        <begin position="75"/>
        <end position="84"/>
    </location>
</feature>
<comment type="caution">
    <text evidence="3">The sequence shown here is derived from an EMBL/GenBank/DDBJ whole genome shotgun (WGS) entry which is preliminary data.</text>
</comment>
<feature type="region of interest" description="Disordered" evidence="1">
    <location>
        <begin position="75"/>
        <end position="108"/>
    </location>
</feature>
<protein>
    <recommendedName>
        <fullName evidence="2">Recombinase domain-containing protein</fullName>
    </recommendedName>
</protein>
<proteinExistence type="predicted"/>
<evidence type="ECO:0000259" key="2">
    <source>
        <dbReference type="Pfam" id="PF07508"/>
    </source>
</evidence>
<feature type="compositionally biased region" description="Basic residues" evidence="1">
    <location>
        <begin position="85"/>
        <end position="99"/>
    </location>
</feature>
<evidence type="ECO:0000313" key="3">
    <source>
        <dbReference type="EMBL" id="PKK87992.1"/>
    </source>
</evidence>
<dbReference type="InterPro" id="IPR038109">
    <property type="entry name" value="DNA_bind_recomb_sf"/>
</dbReference>
<dbReference type="AlphaFoldDB" id="A0A2N1PI56"/>
<dbReference type="GO" id="GO:0000150">
    <property type="term" value="F:DNA strand exchange activity"/>
    <property type="evidence" value="ECO:0007669"/>
    <property type="project" value="InterPro"/>
</dbReference>
<dbReference type="Gene3D" id="3.90.1750.20">
    <property type="entry name" value="Putative Large Serine Recombinase, Chain B, Domain 2"/>
    <property type="match status" value="1"/>
</dbReference>